<comment type="caution">
    <text evidence="2">The sequence shown here is derived from an EMBL/GenBank/DDBJ whole genome shotgun (WGS) entry which is preliminary data.</text>
</comment>
<evidence type="ECO:0000313" key="3">
    <source>
        <dbReference type="Proteomes" id="UP000241964"/>
    </source>
</evidence>
<evidence type="ECO:0000313" key="2">
    <source>
        <dbReference type="EMBL" id="PSL23840.1"/>
    </source>
</evidence>
<reference evidence="2 3" key="1">
    <citation type="submission" date="2018-03" db="EMBL/GenBank/DDBJ databases">
        <title>Genomic Encyclopedia of Archaeal and Bacterial Type Strains, Phase II (KMG-II): from individual species to whole genera.</title>
        <authorList>
            <person name="Goeker M."/>
        </authorList>
    </citation>
    <scope>NUCLEOTIDE SEQUENCE [LARGE SCALE GENOMIC DNA]</scope>
    <source>
        <strain evidence="2 3">DSM 29057</strain>
    </source>
</reference>
<proteinExistence type="predicted"/>
<sequence length="168" mass="19028">MCVTAFAQKAPLTDRSLPIPDVPGLLFYIQRDPDVNTVVYTLNTDESGKIDPKDPIRIFWVKYTEGGVHKPLNLIQKDLAYGLHIKPSGADQFEVKAVAYPKLDMRLQRGLDSKYHVRVALNNRKCNLKRIFIRIVGGSHLHPDVAYLEFHGTEVGTGKEVMQRIFPD</sequence>
<keyword evidence="3" id="KW-1185">Reference proteome</keyword>
<accession>A0A2P8FQ33</accession>
<organism evidence="2 3">
    <name type="scientific">Dyadobacter jiangsuensis</name>
    <dbReference type="NCBI Taxonomy" id="1591085"/>
    <lineage>
        <taxon>Bacteria</taxon>
        <taxon>Pseudomonadati</taxon>
        <taxon>Bacteroidota</taxon>
        <taxon>Cytophagia</taxon>
        <taxon>Cytophagales</taxon>
        <taxon>Spirosomataceae</taxon>
        <taxon>Dyadobacter</taxon>
    </lineage>
</organism>
<evidence type="ECO:0000259" key="1">
    <source>
        <dbReference type="Pfam" id="PF16117"/>
    </source>
</evidence>
<feature type="domain" description="DUF4833" evidence="1">
    <location>
        <begin position="27"/>
        <end position="164"/>
    </location>
</feature>
<dbReference type="Pfam" id="PF16117">
    <property type="entry name" value="DUF4833"/>
    <property type="match status" value="1"/>
</dbReference>
<dbReference type="Proteomes" id="UP000241964">
    <property type="component" value="Unassembled WGS sequence"/>
</dbReference>
<name>A0A2P8FQ33_9BACT</name>
<dbReference type="InterPro" id="IPR032269">
    <property type="entry name" value="DUF4833"/>
</dbReference>
<dbReference type="AlphaFoldDB" id="A0A2P8FQ33"/>
<dbReference type="EMBL" id="PYAS01000015">
    <property type="protein sequence ID" value="PSL23840.1"/>
    <property type="molecule type" value="Genomic_DNA"/>
</dbReference>
<gene>
    <name evidence="2" type="ORF">CLV60_11535</name>
</gene>
<protein>
    <submittedName>
        <fullName evidence="2">Uncharacterized protein DUF4833</fullName>
    </submittedName>
</protein>